<dbReference type="Pfam" id="PF02909">
    <property type="entry name" value="TetR_C_1"/>
    <property type="match status" value="1"/>
</dbReference>
<feature type="region of interest" description="Disordered" evidence="5">
    <location>
        <begin position="1"/>
        <end position="48"/>
    </location>
</feature>
<evidence type="ECO:0000256" key="3">
    <source>
        <dbReference type="ARBA" id="ARBA00023163"/>
    </source>
</evidence>
<gene>
    <name evidence="7" type="ORF">JOF54_002995</name>
</gene>
<feature type="DNA-binding region" description="H-T-H motif" evidence="4">
    <location>
        <begin position="68"/>
        <end position="87"/>
    </location>
</feature>
<dbReference type="SUPFAM" id="SSF48498">
    <property type="entry name" value="Tetracyclin repressor-like, C-terminal domain"/>
    <property type="match status" value="1"/>
</dbReference>
<reference evidence="7 8" key="1">
    <citation type="submission" date="2021-03" db="EMBL/GenBank/DDBJ databases">
        <title>Sequencing the genomes of 1000 actinobacteria strains.</title>
        <authorList>
            <person name="Klenk H.-P."/>
        </authorList>
    </citation>
    <scope>NUCLEOTIDE SEQUENCE [LARGE SCALE GENOMIC DNA]</scope>
    <source>
        <strain evidence="7 8">DSM 12936</strain>
    </source>
</reference>
<dbReference type="EMBL" id="JAGIOB010000001">
    <property type="protein sequence ID" value="MBP2418073.1"/>
    <property type="molecule type" value="Genomic_DNA"/>
</dbReference>
<accession>A0ABS4ZAI6</accession>
<keyword evidence="3" id="KW-0804">Transcription</keyword>
<dbReference type="PANTHER" id="PTHR30055:SF151">
    <property type="entry name" value="TRANSCRIPTIONAL REGULATORY PROTEIN"/>
    <property type="match status" value="1"/>
</dbReference>
<dbReference type="Proteomes" id="UP000758168">
    <property type="component" value="Unassembled WGS sequence"/>
</dbReference>
<name>A0ABS4ZAI6_9ACTN</name>
<dbReference type="PANTHER" id="PTHR30055">
    <property type="entry name" value="HTH-TYPE TRANSCRIPTIONAL REGULATOR RUTR"/>
    <property type="match status" value="1"/>
</dbReference>
<dbReference type="InterPro" id="IPR050109">
    <property type="entry name" value="HTH-type_TetR-like_transc_reg"/>
</dbReference>
<evidence type="ECO:0000313" key="8">
    <source>
        <dbReference type="Proteomes" id="UP000758168"/>
    </source>
</evidence>
<protein>
    <submittedName>
        <fullName evidence="7">AcrR family transcriptional regulator</fullName>
    </submittedName>
</protein>
<feature type="domain" description="HTH tetR-type" evidence="6">
    <location>
        <begin position="45"/>
        <end position="105"/>
    </location>
</feature>
<dbReference type="RefSeq" id="WP_210057298.1">
    <property type="nucleotide sequence ID" value="NZ_BAAAMH010000010.1"/>
</dbReference>
<evidence type="ECO:0000256" key="5">
    <source>
        <dbReference type="SAM" id="MobiDB-lite"/>
    </source>
</evidence>
<proteinExistence type="predicted"/>
<keyword evidence="1" id="KW-0805">Transcription regulation</keyword>
<dbReference type="Gene3D" id="1.10.357.10">
    <property type="entry name" value="Tetracycline Repressor, domain 2"/>
    <property type="match status" value="1"/>
</dbReference>
<keyword evidence="2 4" id="KW-0238">DNA-binding</keyword>
<dbReference type="PROSITE" id="PS50977">
    <property type="entry name" value="HTH_TETR_2"/>
    <property type="match status" value="1"/>
</dbReference>
<evidence type="ECO:0000256" key="2">
    <source>
        <dbReference type="ARBA" id="ARBA00023125"/>
    </source>
</evidence>
<evidence type="ECO:0000256" key="4">
    <source>
        <dbReference type="PROSITE-ProRule" id="PRU00335"/>
    </source>
</evidence>
<feature type="compositionally biased region" description="Basic and acidic residues" evidence="5">
    <location>
        <begin position="34"/>
        <end position="48"/>
    </location>
</feature>
<evidence type="ECO:0000313" key="7">
    <source>
        <dbReference type="EMBL" id="MBP2418073.1"/>
    </source>
</evidence>
<dbReference type="InterPro" id="IPR009057">
    <property type="entry name" value="Homeodomain-like_sf"/>
</dbReference>
<dbReference type="InterPro" id="IPR036271">
    <property type="entry name" value="Tet_transcr_reg_TetR-rel_C_sf"/>
</dbReference>
<keyword evidence="8" id="KW-1185">Reference proteome</keyword>
<dbReference type="InterPro" id="IPR001647">
    <property type="entry name" value="HTH_TetR"/>
</dbReference>
<dbReference type="InterPro" id="IPR004111">
    <property type="entry name" value="Repressor_TetR_C"/>
</dbReference>
<organism evidence="7 8">
    <name type="scientific">Microlunatus capsulatus</name>
    <dbReference type="NCBI Taxonomy" id="99117"/>
    <lineage>
        <taxon>Bacteria</taxon>
        <taxon>Bacillati</taxon>
        <taxon>Actinomycetota</taxon>
        <taxon>Actinomycetes</taxon>
        <taxon>Propionibacteriales</taxon>
        <taxon>Propionibacteriaceae</taxon>
        <taxon>Microlunatus</taxon>
    </lineage>
</organism>
<dbReference type="SUPFAM" id="SSF46689">
    <property type="entry name" value="Homeodomain-like"/>
    <property type="match status" value="1"/>
</dbReference>
<evidence type="ECO:0000259" key="6">
    <source>
        <dbReference type="PROSITE" id="PS50977"/>
    </source>
</evidence>
<dbReference type="Pfam" id="PF00440">
    <property type="entry name" value="TetR_N"/>
    <property type="match status" value="1"/>
</dbReference>
<comment type="caution">
    <text evidence="7">The sequence shown here is derived from an EMBL/GenBank/DDBJ whole genome shotgun (WGS) entry which is preliminary data.</text>
</comment>
<evidence type="ECO:0000256" key="1">
    <source>
        <dbReference type="ARBA" id="ARBA00023015"/>
    </source>
</evidence>
<feature type="compositionally biased region" description="Pro residues" evidence="5">
    <location>
        <begin position="1"/>
        <end position="23"/>
    </location>
</feature>
<sequence length="245" mass="25188">MPGTRPPTPADPDPDPAPRPGGDPGPGASSLWTRPERGARGPRPERSREDIAAAAVALADAGGLSAATMRAVAAALGTAAASLYRYLASRDDLLDLMADAVLAELPPAGPGGPDWLEDLVDVGRSLLALHQRHPWLPEAGLRGRTLGPRGTDHVEHCLRLMAPAPAGSAAKMEAVALLTGVVSLFARPVPADARPLTPGELFAVATPARHPQLVAALTRPTPPGPRPDLFADTLRGVLRGLLAGG</sequence>